<feature type="region of interest" description="Disordered" evidence="1">
    <location>
        <begin position="307"/>
        <end position="375"/>
    </location>
</feature>
<comment type="caution">
    <text evidence="3">The sequence shown here is derived from an EMBL/GenBank/DDBJ whole genome shotgun (WGS) entry which is preliminary data.</text>
</comment>
<keyword evidence="4" id="KW-1185">Reference proteome</keyword>
<gene>
    <name evidence="3" type="ORF">ACHAWU_003636</name>
</gene>
<accession>A0ABD3M9U1</accession>
<proteinExistence type="predicted"/>
<keyword evidence="2" id="KW-0472">Membrane</keyword>
<evidence type="ECO:0000256" key="1">
    <source>
        <dbReference type="SAM" id="MobiDB-lite"/>
    </source>
</evidence>
<keyword evidence="2" id="KW-0812">Transmembrane</keyword>
<organism evidence="3 4">
    <name type="scientific">Discostella pseudostelligera</name>
    <dbReference type="NCBI Taxonomy" id="259834"/>
    <lineage>
        <taxon>Eukaryota</taxon>
        <taxon>Sar</taxon>
        <taxon>Stramenopiles</taxon>
        <taxon>Ochrophyta</taxon>
        <taxon>Bacillariophyta</taxon>
        <taxon>Coscinodiscophyceae</taxon>
        <taxon>Thalassiosirophycidae</taxon>
        <taxon>Stephanodiscales</taxon>
        <taxon>Stephanodiscaceae</taxon>
        <taxon>Discostella</taxon>
    </lineage>
</organism>
<name>A0ABD3M9U1_9STRA</name>
<feature type="compositionally biased region" description="Low complexity" evidence="1">
    <location>
        <begin position="331"/>
        <end position="375"/>
    </location>
</feature>
<dbReference type="Proteomes" id="UP001530293">
    <property type="component" value="Unassembled WGS sequence"/>
</dbReference>
<feature type="transmembrane region" description="Helical" evidence="2">
    <location>
        <begin position="580"/>
        <end position="596"/>
    </location>
</feature>
<evidence type="ECO:0000313" key="4">
    <source>
        <dbReference type="Proteomes" id="UP001530293"/>
    </source>
</evidence>
<evidence type="ECO:0000313" key="3">
    <source>
        <dbReference type="EMBL" id="KAL3760728.1"/>
    </source>
</evidence>
<evidence type="ECO:0000256" key="2">
    <source>
        <dbReference type="SAM" id="Phobius"/>
    </source>
</evidence>
<dbReference type="AlphaFoldDB" id="A0ABD3M9U1"/>
<keyword evidence="2" id="KW-1133">Transmembrane helix</keyword>
<protein>
    <submittedName>
        <fullName evidence="3">Uncharacterized protein</fullName>
    </submittedName>
</protein>
<feature type="transmembrane region" description="Helical" evidence="2">
    <location>
        <begin position="510"/>
        <end position="529"/>
    </location>
</feature>
<reference evidence="3 4" key="1">
    <citation type="submission" date="2024-10" db="EMBL/GenBank/DDBJ databases">
        <title>Updated reference genomes for cyclostephanoid diatoms.</title>
        <authorList>
            <person name="Roberts W.R."/>
            <person name="Alverson A.J."/>
        </authorList>
    </citation>
    <scope>NUCLEOTIDE SEQUENCE [LARGE SCALE GENOMIC DNA]</scope>
    <source>
        <strain evidence="3 4">AJA232-27</strain>
    </source>
</reference>
<feature type="transmembrane region" description="Helical" evidence="2">
    <location>
        <begin position="550"/>
        <end position="574"/>
    </location>
</feature>
<sequence length="625" mass="70642">MIRMRRQMRRPSRRCSRLQQIHLTIAAGIFLLCLHLIPLPVRRGITHSEPLPLPWPCLFASASSITHRVASSISQSSSPSSTFWAESTIASSSRELILTRELQNNNNANAAKSDDSVDYSWMEGVNFNDVSIMPVSCVNYHNGHMIKFQYFEKTSSLNCHFKNLGTFVVSIAHYMRAYFNYQALTYGNDFMLPGDVGFLNCVMLKETAKSENPLYAKIGCQHRGTYTSTKLQLIVYTDKQCSKVYGGENNQLNSDGYDLNGYFLSNKVSFRPPFYSCQSCLPEEISNSFSKRYSAWYDDDYISTTGQKRVYSNNNNNNNEENDAEGGGGDDATQQGDDDNANNYYNTNDDTYNYASAVNDDASSSNNDDAAATDDAAADDANANANNHYVNTDDAVYYNYKAHDDDFYALSDDQRKKRGLRKLSDEVTTQLDASHSLTAKETLEEYESDFQQEMALIHRQLEDNSSSENSGSSVLYWNMCQRVYKYGMWCNDACQALDTFRVDEWSRSDVFLLVIMCVFMSAMMLLAFAKRVKAYERAAMWGDEPGAPSPGLPPCAMLMLFGIVFMVIVVLAALKFVNETLVFSVVSCVLLFLYMLKLTLFESRKQVFVPARSTVRSRSLKEPFY</sequence>
<dbReference type="EMBL" id="JALLBG020000172">
    <property type="protein sequence ID" value="KAL3760728.1"/>
    <property type="molecule type" value="Genomic_DNA"/>
</dbReference>